<evidence type="ECO:0000313" key="2">
    <source>
        <dbReference type="Proteomes" id="UP000184073"/>
    </source>
</evidence>
<evidence type="ECO:0000313" key="1">
    <source>
        <dbReference type="EMBL" id="OJJ07956.1"/>
    </source>
</evidence>
<accession>A0A1L9Q2K3</accession>
<name>A0A1L9Q2K3_ASPVE</name>
<sequence length="214" mass="24672">MAPVTRSASRNAGNQRPLAAYVNGGKDRFGQKYVANIRNRTPQGQRCREDQVDHLWHSAYNHAFIRGDTSVPVTFQIEREPYLAQNREKRSNMAVVNIRNNAMHKVILFEAKRPVDRRGKDPLPTDREWRNVRSQLEENMLLARRSDGAVQGMYGITAIGIWARAYKLSIGSNRLREAYRSRNDQKAMFHAVDDSVYVQGLLKLWAYEIRSGRN</sequence>
<dbReference type="Proteomes" id="UP000184073">
    <property type="component" value="Unassembled WGS sequence"/>
</dbReference>
<dbReference type="AlphaFoldDB" id="A0A1L9Q2K3"/>
<organism evidence="1 2">
    <name type="scientific">Aspergillus versicolor CBS 583.65</name>
    <dbReference type="NCBI Taxonomy" id="1036611"/>
    <lineage>
        <taxon>Eukaryota</taxon>
        <taxon>Fungi</taxon>
        <taxon>Dikarya</taxon>
        <taxon>Ascomycota</taxon>
        <taxon>Pezizomycotina</taxon>
        <taxon>Eurotiomycetes</taxon>
        <taxon>Eurotiomycetidae</taxon>
        <taxon>Eurotiales</taxon>
        <taxon>Aspergillaceae</taxon>
        <taxon>Aspergillus</taxon>
        <taxon>Aspergillus subgen. Nidulantes</taxon>
    </lineage>
</organism>
<dbReference type="STRING" id="1036611.A0A1L9Q2K3"/>
<dbReference type="VEuPathDB" id="FungiDB:ASPVEDRAFT_89190"/>
<proteinExistence type="predicted"/>
<keyword evidence="2" id="KW-1185">Reference proteome</keyword>
<dbReference type="GeneID" id="63734063"/>
<protein>
    <submittedName>
        <fullName evidence="1">Uncharacterized protein</fullName>
    </submittedName>
</protein>
<reference evidence="2" key="1">
    <citation type="journal article" date="2017" name="Genome Biol.">
        <title>Comparative genomics reveals high biological diversity and specific adaptations in the industrially and medically important fungal genus Aspergillus.</title>
        <authorList>
            <person name="de Vries R.P."/>
            <person name="Riley R."/>
            <person name="Wiebenga A."/>
            <person name="Aguilar-Osorio G."/>
            <person name="Amillis S."/>
            <person name="Uchima C.A."/>
            <person name="Anderluh G."/>
            <person name="Asadollahi M."/>
            <person name="Askin M."/>
            <person name="Barry K."/>
            <person name="Battaglia E."/>
            <person name="Bayram O."/>
            <person name="Benocci T."/>
            <person name="Braus-Stromeyer S.A."/>
            <person name="Caldana C."/>
            <person name="Canovas D."/>
            <person name="Cerqueira G.C."/>
            <person name="Chen F."/>
            <person name="Chen W."/>
            <person name="Choi C."/>
            <person name="Clum A."/>
            <person name="Dos Santos R.A."/>
            <person name="Damasio A.R."/>
            <person name="Diallinas G."/>
            <person name="Emri T."/>
            <person name="Fekete E."/>
            <person name="Flipphi M."/>
            <person name="Freyberg S."/>
            <person name="Gallo A."/>
            <person name="Gournas C."/>
            <person name="Habgood R."/>
            <person name="Hainaut M."/>
            <person name="Harispe M.L."/>
            <person name="Henrissat B."/>
            <person name="Hilden K.S."/>
            <person name="Hope R."/>
            <person name="Hossain A."/>
            <person name="Karabika E."/>
            <person name="Karaffa L."/>
            <person name="Karanyi Z."/>
            <person name="Krasevec N."/>
            <person name="Kuo A."/>
            <person name="Kusch H."/>
            <person name="LaButti K."/>
            <person name="Lagendijk E.L."/>
            <person name="Lapidus A."/>
            <person name="Levasseur A."/>
            <person name="Lindquist E."/>
            <person name="Lipzen A."/>
            <person name="Logrieco A.F."/>
            <person name="MacCabe A."/>
            <person name="Maekelae M.R."/>
            <person name="Malavazi I."/>
            <person name="Melin P."/>
            <person name="Meyer V."/>
            <person name="Mielnichuk N."/>
            <person name="Miskei M."/>
            <person name="Molnar A.P."/>
            <person name="Mule G."/>
            <person name="Ngan C.Y."/>
            <person name="Orejas M."/>
            <person name="Orosz E."/>
            <person name="Ouedraogo J.P."/>
            <person name="Overkamp K.M."/>
            <person name="Park H.-S."/>
            <person name="Perrone G."/>
            <person name="Piumi F."/>
            <person name="Punt P.J."/>
            <person name="Ram A.F."/>
            <person name="Ramon A."/>
            <person name="Rauscher S."/>
            <person name="Record E."/>
            <person name="Riano-Pachon D.M."/>
            <person name="Robert V."/>
            <person name="Roehrig J."/>
            <person name="Ruller R."/>
            <person name="Salamov A."/>
            <person name="Salih N.S."/>
            <person name="Samson R.A."/>
            <person name="Sandor E."/>
            <person name="Sanguinetti M."/>
            <person name="Schuetze T."/>
            <person name="Sepcic K."/>
            <person name="Shelest E."/>
            <person name="Sherlock G."/>
            <person name="Sophianopoulou V."/>
            <person name="Squina F.M."/>
            <person name="Sun H."/>
            <person name="Susca A."/>
            <person name="Todd R.B."/>
            <person name="Tsang A."/>
            <person name="Unkles S.E."/>
            <person name="van de Wiele N."/>
            <person name="van Rossen-Uffink D."/>
            <person name="Oliveira J.V."/>
            <person name="Vesth T.C."/>
            <person name="Visser J."/>
            <person name="Yu J.-H."/>
            <person name="Zhou M."/>
            <person name="Andersen M.R."/>
            <person name="Archer D.B."/>
            <person name="Baker S.E."/>
            <person name="Benoit I."/>
            <person name="Brakhage A.A."/>
            <person name="Braus G.H."/>
            <person name="Fischer R."/>
            <person name="Frisvad J.C."/>
            <person name="Goldman G.H."/>
            <person name="Houbraken J."/>
            <person name="Oakley B."/>
            <person name="Pocsi I."/>
            <person name="Scazzocchio C."/>
            <person name="Seiboth B."/>
            <person name="vanKuyk P.A."/>
            <person name="Wortman J."/>
            <person name="Dyer P.S."/>
            <person name="Grigoriev I.V."/>
        </authorList>
    </citation>
    <scope>NUCLEOTIDE SEQUENCE [LARGE SCALE GENOMIC DNA]</scope>
    <source>
        <strain evidence="2">CBS 583.65</strain>
    </source>
</reference>
<gene>
    <name evidence="1" type="ORF">ASPVEDRAFT_89190</name>
</gene>
<dbReference type="EMBL" id="KV878138">
    <property type="protein sequence ID" value="OJJ07956.1"/>
    <property type="molecule type" value="Genomic_DNA"/>
</dbReference>
<dbReference type="OrthoDB" id="5315444at2759"/>
<dbReference type="RefSeq" id="XP_040673718.1">
    <property type="nucleotide sequence ID" value="XM_040818552.1"/>
</dbReference>